<evidence type="ECO:0000313" key="1">
    <source>
        <dbReference type="EMBL" id="EGF93743.1"/>
    </source>
</evidence>
<sequence>MTASAFLPNSRRSDSDCFKSGRAYVDQSTYRLQIFGG</sequence>
<dbReference type="EMBL" id="GL883077">
    <property type="protein sequence ID" value="EGF93743.1"/>
    <property type="molecule type" value="Genomic_DNA"/>
</dbReference>
<accession>F4QGZ0</accession>
<protein>
    <submittedName>
        <fullName evidence="1">Uncharacterized protein</fullName>
    </submittedName>
</protein>
<dbReference type="Proteomes" id="UP000006512">
    <property type="component" value="Unassembled WGS sequence"/>
</dbReference>
<dbReference type="AlphaFoldDB" id="F4QGZ0"/>
<gene>
    <name evidence="1" type="ORF">ABI_21850</name>
</gene>
<name>F4QGZ0_9CAUL</name>
<evidence type="ECO:0000313" key="2">
    <source>
        <dbReference type="Proteomes" id="UP000006512"/>
    </source>
</evidence>
<dbReference type="HOGENOM" id="CLU_3339385_0_0_5"/>
<dbReference type="STRING" id="715226.ABI_21850"/>
<proteinExistence type="predicted"/>
<keyword evidence="2" id="KW-1185">Reference proteome</keyword>
<reference evidence="2" key="1">
    <citation type="submission" date="2011-03" db="EMBL/GenBank/DDBJ databases">
        <title>Draft genome sequence of Brevundimonas diminuta.</title>
        <authorList>
            <person name="Brown P.J.B."/>
            <person name="Buechlein A."/>
            <person name="Hemmerich C."/>
            <person name="Brun Y.V."/>
        </authorList>
    </citation>
    <scope>NUCLEOTIDE SEQUENCE [LARGE SCALE GENOMIC DNA]</scope>
    <source>
        <strain evidence="2">C19</strain>
    </source>
</reference>
<organism evidence="1 2">
    <name type="scientific">Asticcacaulis biprosthecium C19</name>
    <dbReference type="NCBI Taxonomy" id="715226"/>
    <lineage>
        <taxon>Bacteria</taxon>
        <taxon>Pseudomonadati</taxon>
        <taxon>Pseudomonadota</taxon>
        <taxon>Alphaproteobacteria</taxon>
        <taxon>Caulobacterales</taxon>
        <taxon>Caulobacteraceae</taxon>
        <taxon>Asticcacaulis</taxon>
    </lineage>
</organism>